<dbReference type="PANTHER" id="PTHR43056:SF10">
    <property type="entry name" value="COCE_NOND FAMILY, PUTATIVE (AFU_ORTHOLOGUE AFUA_7G00600)-RELATED"/>
    <property type="match status" value="1"/>
</dbReference>
<dbReference type="AlphaFoldDB" id="A0AA35XLK1"/>
<accession>A0AA35XLK1</accession>
<dbReference type="SUPFAM" id="SSF49785">
    <property type="entry name" value="Galactose-binding domain-like"/>
    <property type="match status" value="1"/>
</dbReference>
<dbReference type="SMART" id="SM00939">
    <property type="entry name" value="PepX_C"/>
    <property type="match status" value="1"/>
</dbReference>
<keyword evidence="4" id="KW-1185">Reference proteome</keyword>
<sequence length="556" mass="61505">MRDGVTLYADVYRPDTSDPVPVLLQRTPYDKAQSRTGSLDVMRAASHGYAVVIQDTRGRYTSEGEFYPFLDEPDDGYDTVQWCADQPWSTGKTGMFGRSYVGATQWLCAITNPPALTTISPGITASDYYEGWTYQGGALAWGFALSWTMRQLTMANLGAISSRHDVPEGARAGLLEAFNQLDCTMRQQPIVELPHLKAPLADYFYDWIRHSSSDEYWKRWRIEDHYPHITTPALHVGGWHDIFLLGTLRNFVDATARAGQRLIVGPWHHGPFAEMSGDYFFGLGASGPAIDTDGVQLRWFDYWLKGEQNGAEADPPVRIFVMGDNRWRDEQEWPLTRTRFTDYYLHSGGRANTAAGDGVLSTDAAGEESPDVFLYDPRDPVPTRGGPLCCGPSFVPGGAYDQQELEGRSDVLCYTTPTLTTDVEVTGPVTLTLHAATSAADTDFTAKLVDVDPCGSARNLTDGIIRARYRSGTDASRPVTPGVAHEYNIDLVATSNVFKAGHRIRLEISSSNFPRFDRNFNTGADPWASTDSVPAVQTIHHNGQFPSRLRLPVIPA</sequence>
<evidence type="ECO:0000256" key="1">
    <source>
        <dbReference type="ARBA" id="ARBA00022801"/>
    </source>
</evidence>
<proteinExistence type="predicted"/>
<name>A0AA35XLK1_GEOBA</name>
<organism evidence="3 4">
    <name type="scientific">Geodia barretti</name>
    <name type="common">Barrett's horny sponge</name>
    <dbReference type="NCBI Taxonomy" id="519541"/>
    <lineage>
        <taxon>Eukaryota</taxon>
        <taxon>Metazoa</taxon>
        <taxon>Porifera</taxon>
        <taxon>Demospongiae</taxon>
        <taxon>Heteroscleromorpha</taxon>
        <taxon>Tetractinellida</taxon>
        <taxon>Astrophorina</taxon>
        <taxon>Geodiidae</taxon>
        <taxon>Geodia</taxon>
    </lineage>
</organism>
<dbReference type="SUPFAM" id="SSF53474">
    <property type="entry name" value="alpha/beta-Hydrolases"/>
    <property type="match status" value="1"/>
</dbReference>
<dbReference type="InterPro" id="IPR008979">
    <property type="entry name" value="Galactose-bd-like_sf"/>
</dbReference>
<dbReference type="GO" id="GO:0008239">
    <property type="term" value="F:dipeptidyl-peptidase activity"/>
    <property type="evidence" value="ECO:0007669"/>
    <property type="project" value="InterPro"/>
</dbReference>
<dbReference type="Gene3D" id="2.60.120.260">
    <property type="entry name" value="Galactose-binding domain-like"/>
    <property type="match status" value="1"/>
</dbReference>
<dbReference type="Pfam" id="PF02129">
    <property type="entry name" value="Peptidase_S15"/>
    <property type="match status" value="1"/>
</dbReference>
<dbReference type="Gene3D" id="3.40.50.1820">
    <property type="entry name" value="alpha/beta hydrolase"/>
    <property type="match status" value="1"/>
</dbReference>
<evidence type="ECO:0000313" key="3">
    <source>
        <dbReference type="EMBL" id="CAI8056860.1"/>
    </source>
</evidence>
<dbReference type="InterPro" id="IPR029058">
    <property type="entry name" value="AB_hydrolase_fold"/>
</dbReference>
<dbReference type="Proteomes" id="UP001174909">
    <property type="component" value="Unassembled WGS sequence"/>
</dbReference>
<dbReference type="NCBIfam" id="TIGR00976">
    <property type="entry name" value="CocE_NonD"/>
    <property type="match status" value="1"/>
</dbReference>
<gene>
    <name evidence="3" type="ORF">GBAR_LOCUS30967</name>
</gene>
<dbReference type="PANTHER" id="PTHR43056">
    <property type="entry name" value="PEPTIDASE S9 PROLYL OLIGOPEPTIDASE"/>
    <property type="match status" value="1"/>
</dbReference>
<dbReference type="InterPro" id="IPR050585">
    <property type="entry name" value="Xaa-Pro_dipeptidyl-ppase/CocE"/>
</dbReference>
<feature type="domain" description="Xaa-Pro dipeptidyl-peptidase C-terminal" evidence="2">
    <location>
        <begin position="297"/>
        <end position="550"/>
    </location>
</feature>
<reference evidence="3" key="1">
    <citation type="submission" date="2023-03" db="EMBL/GenBank/DDBJ databases">
        <authorList>
            <person name="Steffen K."/>
            <person name="Cardenas P."/>
        </authorList>
    </citation>
    <scope>NUCLEOTIDE SEQUENCE</scope>
</reference>
<dbReference type="Pfam" id="PF08530">
    <property type="entry name" value="PepX_C"/>
    <property type="match status" value="1"/>
</dbReference>
<evidence type="ECO:0000259" key="2">
    <source>
        <dbReference type="SMART" id="SM00939"/>
    </source>
</evidence>
<dbReference type="Gene3D" id="1.10.3020.10">
    <property type="entry name" value="alpha-amino acid ester hydrolase ( Helical cap domain)"/>
    <property type="match status" value="1"/>
</dbReference>
<dbReference type="EMBL" id="CASHTH010004402">
    <property type="protein sequence ID" value="CAI8056860.1"/>
    <property type="molecule type" value="Genomic_DNA"/>
</dbReference>
<dbReference type="InterPro" id="IPR013736">
    <property type="entry name" value="Xaa-Pro_dipept_C"/>
</dbReference>
<evidence type="ECO:0000313" key="4">
    <source>
        <dbReference type="Proteomes" id="UP001174909"/>
    </source>
</evidence>
<keyword evidence="1" id="KW-0378">Hydrolase</keyword>
<dbReference type="InterPro" id="IPR005674">
    <property type="entry name" value="CocE/Ser_esterase"/>
</dbReference>
<dbReference type="InterPro" id="IPR000383">
    <property type="entry name" value="Xaa-Pro-like_dom"/>
</dbReference>
<protein>
    <submittedName>
        <fullName evidence="3">Cocaine esterase</fullName>
    </submittedName>
</protein>
<comment type="caution">
    <text evidence="3">The sequence shown here is derived from an EMBL/GenBank/DDBJ whole genome shotgun (WGS) entry which is preliminary data.</text>
</comment>